<protein>
    <submittedName>
        <fullName evidence="1">Uncharacterized protein</fullName>
    </submittedName>
</protein>
<reference evidence="1 2" key="1">
    <citation type="journal article" date="2011" name="Genome Res.">
        <title>Phylogeny-wide analysis of social amoeba genomes highlights ancient origins for complex intercellular communication.</title>
        <authorList>
            <person name="Heidel A.J."/>
            <person name="Lawal H.M."/>
            <person name="Felder M."/>
            <person name="Schilde C."/>
            <person name="Helps N.R."/>
            <person name="Tunggal B."/>
            <person name="Rivero F."/>
            <person name="John U."/>
            <person name="Schleicher M."/>
            <person name="Eichinger L."/>
            <person name="Platzer M."/>
            <person name="Noegel A.A."/>
            <person name="Schaap P."/>
            <person name="Gloeckner G."/>
        </authorList>
    </citation>
    <scope>NUCLEOTIDE SEQUENCE [LARGE SCALE GENOMIC DNA]</scope>
    <source>
        <strain evidence="2">ATCC 26659 / Pp 5 / PN500</strain>
    </source>
</reference>
<dbReference type="InParanoid" id="D3BT48"/>
<evidence type="ECO:0000313" key="1">
    <source>
        <dbReference type="EMBL" id="EFA75265.1"/>
    </source>
</evidence>
<dbReference type="RefSeq" id="XP_020427399.1">
    <property type="nucleotide sequence ID" value="XM_020582096.1"/>
</dbReference>
<gene>
    <name evidence="1" type="ORF">PPL_11340</name>
</gene>
<name>D3BT48_HETP5</name>
<dbReference type="Proteomes" id="UP000001396">
    <property type="component" value="Unassembled WGS sequence"/>
</dbReference>
<sequence>MNITPTTTTQQILAIESVCLTSLLIFTNKVNQNKRSESRLITFSFGYTNIDSFFAENLRNGSENSKNIFVLMSLFMQAGPNIYPGSPYSLLWGLIKRHARPDICPASIRIGSVGTNTIVVCLKSQALEKTKVILMTLLKSF</sequence>
<comment type="caution">
    <text evidence="1">The sequence shown here is derived from an EMBL/GenBank/DDBJ whole genome shotgun (WGS) entry which is preliminary data.</text>
</comment>
<accession>D3BT48</accession>
<organism evidence="1 2">
    <name type="scientific">Heterostelium pallidum (strain ATCC 26659 / Pp 5 / PN500)</name>
    <name type="common">Cellular slime mold</name>
    <name type="synonym">Polysphondylium pallidum</name>
    <dbReference type="NCBI Taxonomy" id="670386"/>
    <lineage>
        <taxon>Eukaryota</taxon>
        <taxon>Amoebozoa</taxon>
        <taxon>Evosea</taxon>
        <taxon>Eumycetozoa</taxon>
        <taxon>Dictyostelia</taxon>
        <taxon>Acytosteliales</taxon>
        <taxon>Acytosteliaceae</taxon>
        <taxon>Heterostelium</taxon>
    </lineage>
</organism>
<evidence type="ECO:0000313" key="2">
    <source>
        <dbReference type="Proteomes" id="UP000001396"/>
    </source>
</evidence>
<proteinExistence type="predicted"/>
<dbReference type="AlphaFoldDB" id="D3BT48"/>
<dbReference type="EMBL" id="ADBJ01000056">
    <property type="protein sequence ID" value="EFA75265.1"/>
    <property type="molecule type" value="Genomic_DNA"/>
</dbReference>
<keyword evidence="2" id="KW-1185">Reference proteome</keyword>
<dbReference type="GeneID" id="31366808"/>